<dbReference type="GO" id="GO:0010181">
    <property type="term" value="F:FMN binding"/>
    <property type="evidence" value="ECO:0007669"/>
    <property type="project" value="InterPro"/>
</dbReference>
<dbReference type="GO" id="GO:0016646">
    <property type="term" value="F:oxidoreductase activity, acting on the CH-NH group of donors, NAD or NADP as acceptor"/>
    <property type="evidence" value="ECO:0007669"/>
    <property type="project" value="UniProtKB-ARBA"/>
</dbReference>
<protein>
    <submittedName>
        <fullName evidence="6">Flavin reductase family protein</fullName>
    </submittedName>
</protein>
<dbReference type="RefSeq" id="WP_141614945.1">
    <property type="nucleotide sequence ID" value="NZ_CP041253.1"/>
</dbReference>
<dbReference type="OrthoDB" id="9794638at2"/>
<gene>
    <name evidence="6" type="ORF">FKX85_11925</name>
</gene>
<dbReference type="InterPro" id="IPR002563">
    <property type="entry name" value="Flavin_Rdtase-like_dom"/>
</dbReference>
<evidence type="ECO:0000256" key="3">
    <source>
        <dbReference type="ARBA" id="ARBA00022643"/>
    </source>
</evidence>
<proteinExistence type="inferred from homology"/>
<organism evidence="6 7">
    <name type="scientific">Echinicola soli</name>
    <dbReference type="NCBI Taxonomy" id="2591634"/>
    <lineage>
        <taxon>Bacteria</taxon>
        <taxon>Pseudomonadati</taxon>
        <taxon>Bacteroidota</taxon>
        <taxon>Cytophagia</taxon>
        <taxon>Cytophagales</taxon>
        <taxon>Cyclobacteriaceae</taxon>
        <taxon>Echinicola</taxon>
    </lineage>
</organism>
<dbReference type="InterPro" id="IPR012349">
    <property type="entry name" value="Split_barrel_FMN-bd"/>
</dbReference>
<sequence>MIRTIDPQKVSVGAFHSYMLGAIAPRPIAFVSTMDSAGQVNLSPFSFFNAFGSNPPLVVFSPSRRVRDNTTKHTLENVREVPEVVINIVNYKMVQQMSLASTEYEKGINEFVKVGLTETKSVNVKPPRVKEAPVAFECKVLEVVPIGQEAGAANLVICEILLAHIDESVLDENDQITPGKLDAVARMGGDWYCRANGEALFKVKKPLKTKGLGVDQLPEKVRLSVVLTGNDLGKLGNVESFPDEVAIYDYARRPEIEEMLVRFQNDKESLIFHLHEYAKELLEEDKVEEAWLVLLQVE</sequence>
<dbReference type="EMBL" id="CP041253">
    <property type="protein sequence ID" value="QDH79703.1"/>
    <property type="molecule type" value="Genomic_DNA"/>
</dbReference>
<evidence type="ECO:0000313" key="6">
    <source>
        <dbReference type="EMBL" id="QDH79703.1"/>
    </source>
</evidence>
<keyword evidence="3" id="KW-0288">FMN</keyword>
<dbReference type="SMART" id="SM00903">
    <property type="entry name" value="Flavin_Reduct"/>
    <property type="match status" value="1"/>
</dbReference>
<accession>A0A514CIP4</accession>
<dbReference type="Proteomes" id="UP000316614">
    <property type="component" value="Chromosome"/>
</dbReference>
<feature type="domain" description="Flavin reductase like" evidence="5">
    <location>
        <begin position="21"/>
        <end position="175"/>
    </location>
</feature>
<dbReference type="Gene3D" id="2.30.110.10">
    <property type="entry name" value="Electron Transport, Fmn-binding Protein, Chain A"/>
    <property type="match status" value="1"/>
</dbReference>
<evidence type="ECO:0000259" key="5">
    <source>
        <dbReference type="SMART" id="SM00903"/>
    </source>
</evidence>
<evidence type="ECO:0000256" key="4">
    <source>
        <dbReference type="ARBA" id="ARBA00038054"/>
    </source>
</evidence>
<name>A0A514CIP4_9BACT</name>
<evidence type="ECO:0000256" key="2">
    <source>
        <dbReference type="ARBA" id="ARBA00022630"/>
    </source>
</evidence>
<dbReference type="AlphaFoldDB" id="A0A514CIP4"/>
<keyword evidence="2" id="KW-0285">Flavoprotein</keyword>
<evidence type="ECO:0000313" key="7">
    <source>
        <dbReference type="Proteomes" id="UP000316614"/>
    </source>
</evidence>
<comment type="cofactor">
    <cofactor evidence="1">
        <name>FMN</name>
        <dbReference type="ChEBI" id="CHEBI:58210"/>
    </cofactor>
</comment>
<reference evidence="6 7" key="1">
    <citation type="submission" date="2019-06" db="EMBL/GenBank/DDBJ databases">
        <title>Echinicola alkalisoli sp. nov. isolated from saline soil.</title>
        <authorList>
            <person name="Sun J.-Q."/>
            <person name="Xu L."/>
        </authorList>
    </citation>
    <scope>NUCLEOTIDE SEQUENCE [LARGE SCALE GENOMIC DNA]</scope>
    <source>
        <strain evidence="6 7">LN3S3</strain>
    </source>
</reference>
<dbReference type="SUPFAM" id="SSF50475">
    <property type="entry name" value="FMN-binding split barrel"/>
    <property type="match status" value="1"/>
</dbReference>
<evidence type="ECO:0000256" key="1">
    <source>
        <dbReference type="ARBA" id="ARBA00001917"/>
    </source>
</evidence>
<dbReference type="PANTHER" id="PTHR33798">
    <property type="entry name" value="FLAVOPROTEIN OXYGENASE"/>
    <property type="match status" value="1"/>
</dbReference>
<keyword evidence="7" id="KW-1185">Reference proteome</keyword>
<dbReference type="Pfam" id="PF01613">
    <property type="entry name" value="Flavin_Reduct"/>
    <property type="match status" value="1"/>
</dbReference>
<dbReference type="KEGG" id="echi:FKX85_11925"/>
<comment type="similarity">
    <text evidence="4">Belongs to the flavoredoxin family.</text>
</comment>
<dbReference type="PANTHER" id="PTHR33798:SF5">
    <property type="entry name" value="FLAVIN REDUCTASE LIKE DOMAIN-CONTAINING PROTEIN"/>
    <property type="match status" value="1"/>
</dbReference>